<reference evidence="3 4" key="1">
    <citation type="journal article" date="2017" name="ISME J.">
        <title>Potential for microbial H2 and metal transformations associated with novel bacteria and archaea in deep terrestrial subsurface sediments.</title>
        <authorList>
            <person name="Hernsdorf A.W."/>
            <person name="Amano Y."/>
            <person name="Miyakawa K."/>
            <person name="Ise K."/>
            <person name="Suzuki Y."/>
            <person name="Anantharaman K."/>
            <person name="Probst A."/>
            <person name="Burstein D."/>
            <person name="Thomas B.C."/>
            <person name="Banfield J.F."/>
        </authorList>
    </citation>
    <scope>NUCLEOTIDE SEQUENCE [LARGE SCALE GENOMIC DNA]</scope>
    <source>
        <strain evidence="3">HGW-Wallbacteria-1</strain>
    </source>
</reference>
<gene>
    <name evidence="3" type="ORF">CVV64_06245</name>
</gene>
<dbReference type="Proteomes" id="UP000233256">
    <property type="component" value="Unassembled WGS sequence"/>
</dbReference>
<name>A0A2N1PSP7_9BACT</name>
<keyword evidence="1" id="KW-0732">Signal</keyword>
<evidence type="ECO:0000313" key="3">
    <source>
        <dbReference type="EMBL" id="PKK91365.1"/>
    </source>
</evidence>
<feature type="domain" description="SbsA Ig-like" evidence="2">
    <location>
        <begin position="1062"/>
        <end position="1161"/>
    </location>
</feature>
<protein>
    <recommendedName>
        <fullName evidence="2">SbsA Ig-like domain-containing protein</fullName>
    </recommendedName>
</protein>
<accession>A0A2N1PSP7</accession>
<organism evidence="3 4">
    <name type="scientific">Candidatus Wallbacteria bacterium HGW-Wallbacteria-1</name>
    <dbReference type="NCBI Taxonomy" id="2013854"/>
    <lineage>
        <taxon>Bacteria</taxon>
        <taxon>Candidatus Walliibacteriota</taxon>
    </lineage>
</organism>
<dbReference type="InterPro" id="IPR032812">
    <property type="entry name" value="SbsA_Ig"/>
</dbReference>
<dbReference type="EMBL" id="PGXC01000003">
    <property type="protein sequence ID" value="PKK91365.1"/>
    <property type="molecule type" value="Genomic_DNA"/>
</dbReference>
<evidence type="ECO:0000259" key="2">
    <source>
        <dbReference type="Pfam" id="PF13205"/>
    </source>
</evidence>
<feature type="domain" description="SbsA Ig-like" evidence="2">
    <location>
        <begin position="483"/>
        <end position="585"/>
    </location>
</feature>
<proteinExistence type="predicted"/>
<comment type="caution">
    <text evidence="3">The sequence shown here is derived from an EMBL/GenBank/DDBJ whole genome shotgun (WGS) entry which is preliminary data.</text>
</comment>
<feature type="domain" description="SbsA Ig-like" evidence="2">
    <location>
        <begin position="589"/>
        <end position="691"/>
    </location>
</feature>
<evidence type="ECO:0000256" key="1">
    <source>
        <dbReference type="ARBA" id="ARBA00022729"/>
    </source>
</evidence>
<feature type="domain" description="SbsA Ig-like" evidence="2">
    <location>
        <begin position="958"/>
        <end position="1057"/>
    </location>
</feature>
<feature type="domain" description="SbsA Ig-like" evidence="2">
    <location>
        <begin position="261"/>
        <end position="368"/>
    </location>
</feature>
<dbReference type="AlphaFoldDB" id="A0A2N1PSP7"/>
<evidence type="ECO:0000313" key="4">
    <source>
        <dbReference type="Proteomes" id="UP000233256"/>
    </source>
</evidence>
<feature type="domain" description="SbsA Ig-like" evidence="2">
    <location>
        <begin position="142"/>
        <end position="252"/>
    </location>
</feature>
<sequence>MARFDKVRTSTGIIITLLTILWLGVHLNPGFALGPRASIISPSDQGIYISNPQLRVEIYHPDGVRKDSIRASIDGISIAVSDWGTITPSGTTAEVFELVADLSTLVTETQGRHIFEILEAFSASTPSLGIIESPVRVSFTVDSVAPQVLGVNPGELAKIGDATPLVEIRFSEPMDPSSLSGSAGPIAAVMMSSGGLAISGKSEWAQGYTVLYFQPEQPVSLDSGGNADVTFRVGDLKDAAGNIMAAEYIRNFRVSVPEMMAPYISATWPENGQTGVGIDSVVTVNFNKAIDKDTLLNRVSLLAGSRILSYPGQLDSTNAPDPKIFSIRLGVASAPMQTETLHTIVISTGVTATDGTVMDRDYSFSFETGKPVTPPATNLSLLFYRPLGGEEVHTLRPSLSFRFSRVLDPSSIPTGFSITDGIDRTGDFVISDDGKGFTFVPAVDLVPGRTYRWTVGAYPSGILDNNGLGLGSLVTDTFVVGATPLVLSTTPVDGAVETDLLNNISVMFNVTLDTSTVTTASVRVMESGTAIAIKDLTIIGNIVNFKIQDAGAARLMGKTFTVILSSDIRDVYGMKIGRDISFSFTSSGDAISPVVVTTFPGNGDSGISRTPQMVVEFSEQMNTATVDSAFSLVTVSRTGTTTLSSIDGTLSWHSGDSILKFLPNNSLPAGAMVKVTILSTARDKAGNTLDDSGDNNLDGENYQFVFNVIDDNPVTVISTLPAPGATEIPSNFSVSLNFSRVLDQSSVNSAIVVTDSAGQAVAGTITPSGDRRGFTFAADDPFISGPVTVRLISGSGGLMAEIDAANPDAVSPGLDGNGDGVANGSPADDYVFSFSVRNPLRVLATTPANGDSQIRRDIKIPVSLNFSHKLDLGTATPATIKAFAGDEELLVDNIIHGTGLNEVYMEIYLGSRGNFDERLIRVEIAAGLADIRGETLGQSFHFSFTVNNPERPLVLEAGLSPLAGTLNVPVLPTIVIPFSEAMDRVSSQQAFSLTALNGAQNVGRSGVFSWSEDGTVMSFVPNQPLLEATTYEVTIADTAIDLSGAPLQQMVKFGFTTLNTVLPSLVTVIPTNGATDVAIDSRIVFIFSKPMDLSSLYNIVISADRQVTIDRIERDPASTTRYILVPESLMATREYTITIPKTIQDDRGNQLDDKYVSKFTTKGIGDLLEVGAFVMPGDPTRALVLVQTNESVTDSLVVKILQRGSASAVAVTMIKVQPPSSGKHLYKGIYTVNRDPEYIGTAQVLVSARIGGILNGKTEEFVVKE</sequence>
<dbReference type="Pfam" id="PF13205">
    <property type="entry name" value="Big_5"/>
    <property type="match status" value="8"/>
</dbReference>
<feature type="domain" description="SbsA Ig-like" evidence="2">
    <location>
        <begin position="710"/>
        <end position="782"/>
    </location>
</feature>
<feature type="domain" description="SbsA Ig-like" evidence="2">
    <location>
        <begin position="380"/>
        <end position="474"/>
    </location>
</feature>
<dbReference type="Gene3D" id="2.60.40.3710">
    <property type="match status" value="2"/>
</dbReference>